<reference evidence="3" key="1">
    <citation type="journal article" date="2019" name="Int. J. Syst. Evol. Microbiol.">
        <title>The Global Catalogue of Microorganisms (GCM) 10K type strain sequencing project: providing services to taxonomists for standard genome sequencing and annotation.</title>
        <authorList>
            <consortium name="The Broad Institute Genomics Platform"/>
            <consortium name="The Broad Institute Genome Sequencing Center for Infectious Disease"/>
            <person name="Wu L."/>
            <person name="Ma J."/>
        </authorList>
    </citation>
    <scope>NUCLEOTIDE SEQUENCE [LARGE SCALE GENOMIC DNA]</scope>
    <source>
        <strain evidence="3">CCUG 53519</strain>
    </source>
</reference>
<accession>A0ABW3Q3M2</accession>
<gene>
    <name evidence="2" type="ORF">ACFQ3J_24950</name>
</gene>
<sequence length="154" mass="17563">MKTLQLIIRLGITLVIITLFFTANHLETGIISNFFRIIATVGLFQIIVSNVLWKTYNARMQEMINQGVIVDDYDTRLFINAAVKGGFIAFGILIVLYLPNYIAVGWVWIISYLAAFIVVQRSVKGYLHQRKTSMHLRSEAQMMVPADYTRATTE</sequence>
<feature type="transmembrane region" description="Helical" evidence="1">
    <location>
        <begin position="35"/>
        <end position="56"/>
    </location>
</feature>
<evidence type="ECO:0000256" key="1">
    <source>
        <dbReference type="SAM" id="Phobius"/>
    </source>
</evidence>
<feature type="transmembrane region" description="Helical" evidence="1">
    <location>
        <begin position="77"/>
        <end position="98"/>
    </location>
</feature>
<dbReference type="EMBL" id="JBHTKX010000009">
    <property type="protein sequence ID" value="MFD1131372.1"/>
    <property type="molecule type" value="Genomic_DNA"/>
</dbReference>
<protein>
    <submittedName>
        <fullName evidence="2">Uncharacterized protein</fullName>
    </submittedName>
</protein>
<evidence type="ECO:0000313" key="2">
    <source>
        <dbReference type="EMBL" id="MFD1131372.1"/>
    </source>
</evidence>
<feature type="transmembrane region" description="Helical" evidence="1">
    <location>
        <begin position="104"/>
        <end position="123"/>
    </location>
</feature>
<keyword evidence="1" id="KW-1133">Transmembrane helix</keyword>
<organism evidence="2 3">
    <name type="scientific">Paenibacillus provencensis</name>
    <dbReference type="NCBI Taxonomy" id="441151"/>
    <lineage>
        <taxon>Bacteria</taxon>
        <taxon>Bacillati</taxon>
        <taxon>Bacillota</taxon>
        <taxon>Bacilli</taxon>
        <taxon>Bacillales</taxon>
        <taxon>Paenibacillaceae</taxon>
        <taxon>Paenibacillus</taxon>
    </lineage>
</organism>
<comment type="caution">
    <text evidence="2">The sequence shown here is derived from an EMBL/GenBank/DDBJ whole genome shotgun (WGS) entry which is preliminary data.</text>
</comment>
<dbReference type="Proteomes" id="UP001597169">
    <property type="component" value="Unassembled WGS sequence"/>
</dbReference>
<keyword evidence="3" id="KW-1185">Reference proteome</keyword>
<proteinExistence type="predicted"/>
<evidence type="ECO:0000313" key="3">
    <source>
        <dbReference type="Proteomes" id="UP001597169"/>
    </source>
</evidence>
<keyword evidence="1" id="KW-0472">Membrane</keyword>
<keyword evidence="1" id="KW-0812">Transmembrane</keyword>
<name>A0ABW3Q3M2_9BACL</name>
<feature type="transmembrane region" description="Helical" evidence="1">
    <location>
        <begin position="7"/>
        <end position="23"/>
    </location>
</feature>